<reference evidence="2 3" key="1">
    <citation type="journal article" date="2012" name="Genome Biol.">
        <title>Genome and low-iron response of an oceanic diatom adapted to chronic iron limitation.</title>
        <authorList>
            <person name="Lommer M."/>
            <person name="Specht M."/>
            <person name="Roy A.S."/>
            <person name="Kraemer L."/>
            <person name="Andreson R."/>
            <person name="Gutowska M.A."/>
            <person name="Wolf J."/>
            <person name="Bergner S.V."/>
            <person name="Schilhabel M.B."/>
            <person name="Klostermeier U.C."/>
            <person name="Beiko R.G."/>
            <person name="Rosenstiel P."/>
            <person name="Hippler M."/>
            <person name="Laroche J."/>
        </authorList>
    </citation>
    <scope>NUCLEOTIDE SEQUENCE [LARGE SCALE GENOMIC DNA]</scope>
    <source>
        <strain evidence="2 3">CCMP1005</strain>
    </source>
</reference>
<evidence type="ECO:0000313" key="2">
    <source>
        <dbReference type="EMBL" id="EJK54492.1"/>
    </source>
</evidence>
<comment type="caution">
    <text evidence="2">The sequence shown here is derived from an EMBL/GenBank/DDBJ whole genome shotgun (WGS) entry which is preliminary data.</text>
</comment>
<evidence type="ECO:0000313" key="3">
    <source>
        <dbReference type="Proteomes" id="UP000266841"/>
    </source>
</evidence>
<feature type="compositionally biased region" description="Polar residues" evidence="1">
    <location>
        <begin position="65"/>
        <end position="76"/>
    </location>
</feature>
<name>K0S6I5_THAOC</name>
<proteinExistence type="predicted"/>
<feature type="compositionally biased region" description="Low complexity" evidence="1">
    <location>
        <begin position="1"/>
        <end position="21"/>
    </location>
</feature>
<dbReference type="Proteomes" id="UP000266841">
    <property type="component" value="Unassembled WGS sequence"/>
</dbReference>
<feature type="compositionally biased region" description="Polar residues" evidence="1">
    <location>
        <begin position="34"/>
        <end position="47"/>
    </location>
</feature>
<sequence>MWMVAASQTRTRQTARRAAPTIDPYGRDPRLDGTPQTGSSPGQSQKQAAEEVPKLRSRSLAGDSEATSLPASAQPQRTASHRRARTKSRRLRSALCGCRGSFAPACRPQRSANDKVGSASVRAPRLSSVFFSLP</sequence>
<dbReference type="AlphaFoldDB" id="K0S6I5"/>
<keyword evidence="3" id="KW-1185">Reference proteome</keyword>
<organism evidence="2 3">
    <name type="scientific">Thalassiosira oceanica</name>
    <name type="common">Marine diatom</name>
    <dbReference type="NCBI Taxonomy" id="159749"/>
    <lineage>
        <taxon>Eukaryota</taxon>
        <taxon>Sar</taxon>
        <taxon>Stramenopiles</taxon>
        <taxon>Ochrophyta</taxon>
        <taxon>Bacillariophyta</taxon>
        <taxon>Coscinodiscophyceae</taxon>
        <taxon>Thalassiosirophycidae</taxon>
        <taxon>Thalassiosirales</taxon>
        <taxon>Thalassiosiraceae</taxon>
        <taxon>Thalassiosira</taxon>
    </lineage>
</organism>
<dbReference type="EMBL" id="AGNL01035734">
    <property type="protein sequence ID" value="EJK54492.1"/>
    <property type="molecule type" value="Genomic_DNA"/>
</dbReference>
<gene>
    <name evidence="2" type="ORF">THAOC_25876</name>
</gene>
<protein>
    <submittedName>
        <fullName evidence="2">Uncharacterized protein</fullName>
    </submittedName>
</protein>
<accession>K0S6I5</accession>
<feature type="region of interest" description="Disordered" evidence="1">
    <location>
        <begin position="1"/>
        <end position="123"/>
    </location>
</feature>
<evidence type="ECO:0000256" key="1">
    <source>
        <dbReference type="SAM" id="MobiDB-lite"/>
    </source>
</evidence>
<feature type="compositionally biased region" description="Basic residues" evidence="1">
    <location>
        <begin position="79"/>
        <end position="92"/>
    </location>
</feature>